<dbReference type="EMBL" id="AK119788">
    <property type="protein sequence ID" value="BAG99791.1"/>
    <property type="molecule type" value="mRNA"/>
</dbReference>
<sequence>MRRRRRPRWTCSRTTTSSRSLRSTKNGMTRKKATRQFSNGRMTGMTMMSMTTSLCSSGKSWRASHRRTRTCGLVFSTFR</sequence>
<evidence type="ECO:0000313" key="4">
    <source>
        <dbReference type="EMBL" id="BAS71819.1"/>
    </source>
</evidence>
<feature type="region of interest" description="Disordered" evidence="1">
    <location>
        <begin position="1"/>
        <end position="32"/>
    </location>
</feature>
<dbReference type="EMBL" id="AP014957">
    <property type="protein sequence ID" value="BAS71819.1"/>
    <property type="molecule type" value="Genomic_DNA"/>
</dbReference>
<evidence type="ECO:0000256" key="1">
    <source>
        <dbReference type="SAM" id="MobiDB-lite"/>
    </source>
</evidence>
<dbReference type="HOGENOM" id="CLU_2609953_0_0_1"/>
<evidence type="ECO:0000313" key="5">
    <source>
        <dbReference type="Proteomes" id="UP000059680"/>
    </source>
</evidence>
<accession>B7E359</accession>
<reference evidence="3" key="2">
    <citation type="submission" date="2003-01" db="EMBL/GenBank/DDBJ databases">
        <title>Collection, mapping, and annotation of 28K full-length cDNA clones from japonica rice.</title>
        <authorList>
            <person name="Adachi J."/>
            <person name="Aizawa K."/>
            <person name="Akimura T."/>
            <person name="Arakawa T."/>
            <person name="Carninci P."/>
            <person name="Doi K."/>
            <person name="Fujimura T."/>
            <person name="Fukuda S."/>
            <person name="Hanagaki T."/>
            <person name="Hara A."/>
            <person name="Hashizume W."/>
            <person name="Hayashida K."/>
            <person name="Hayashizaki Y."/>
            <person name="Hayatsu N."/>
            <person name="Hiramoto K."/>
            <person name="Hiraoka T."/>
            <person name="Hori F."/>
            <person name="Hotta I."/>
            <person name="Iida J."/>
            <person name="Iida Y."/>
            <person name="Ikeda R."/>
            <person name="Imamura K."/>
            <person name="Imotani K."/>
            <person name="Ishibiki J."/>
            <person name="Ishii Y."/>
            <person name="Ishikawa M."/>
            <person name="Itoh M."/>
            <person name="Kagawa I."/>
            <person name="Kanagawa S."/>
            <person name="Katoh H."/>
            <person name="Kawagashira N."/>
            <person name="Kawai J."/>
            <person name="Kawamata M."/>
            <person name="Kikuchi S."/>
            <person name="Kishikawa-Hirozane T."/>
            <person name="Kishimoto N."/>
            <person name="Kobayashi M."/>
            <person name="Kodama T."/>
            <person name="Kojima K."/>
            <person name="Kojima Y."/>
            <person name="Kondo S."/>
            <person name="Konno H."/>
            <person name="Kouda M."/>
            <person name="Koya S."/>
            <person name="Kurihara C."/>
            <person name="Kurosaki T."/>
            <person name="Kusumegi T."/>
            <person name="Li C."/>
            <person name="Lu M."/>
            <person name="Masuda H."/>
            <person name="Matsubara K."/>
            <person name="Matsuyama T."/>
            <person name="Miura J."/>
            <person name="Miyazaki A."/>
            <person name="Mizuno K."/>
            <person name="Murakami K."/>
            <person name="Murata M."/>
            <person name="Nagata T."/>
            <person name="Nakahama Y."/>
            <person name="Nakamura M."/>
            <person name="Namiki T."/>
            <person name="Narikawa R."/>
            <person name="Niikura J."/>
            <person name="Nishi K."/>
            <person name="Nomura K."/>
            <person name="Numasaki R."/>
            <person name="Ohneda E."/>
            <person name="Ohno M."/>
            <person name="Ohtsuki K."/>
            <person name="Oka M."/>
            <person name="Ooka H."/>
            <person name="Osato N."/>
            <person name="Ota Y."/>
            <person name="Otomo Y."/>
            <person name="Ryu R."/>
            <person name="Saitoh H."/>
            <person name="Sakai C."/>
            <person name="Sakai K."/>
            <person name="Sakazume N."/>
            <person name="Sano H."/>
            <person name="Sasaki D."/>
            <person name="Sato K."/>
            <person name="Satoh K."/>
            <person name="Shibata K."/>
            <person name="Shinagawa A."/>
            <person name="Shiraki T."/>
            <person name="Shishiki T."/>
            <person name="Sogabe Y."/>
            <person name="Sugano S."/>
            <person name="Sugiyama A."/>
            <person name="Suzuki K."/>
            <person name="Suzuki Y."/>
            <person name="Tagami M."/>
            <person name="Tagami-Takeda Y."/>
            <person name="Tagawa A."/>
            <person name="Takahashi F."/>
            <person name="Takaku-Akahira S."/>
            <person name="Tanaka T."/>
            <person name="Tomaru A."/>
            <person name="Toya T."/>
            <person name="Tsunoda Y."/>
            <person name="Ueda M."/>
            <person name="Waki K."/>
            <person name="Xie Q."/>
            <person name="Yahagi W."/>
            <person name="Yamada H."/>
            <person name="Yamamoto M."/>
            <person name="Yasunishi A."/>
            <person name="Yazaki J."/>
            <person name="Yokomizo S."/>
            <person name="Yoshimura A."/>
        </authorList>
    </citation>
    <scope>NUCLEOTIDE SEQUENCE</scope>
</reference>
<dbReference type="GO" id="GO:0000724">
    <property type="term" value="P:double-strand break repair via homologous recombination"/>
    <property type="evidence" value="ECO:0000318"/>
    <property type="project" value="GO_Central"/>
</dbReference>
<dbReference type="EMBL" id="AK058821">
    <property type="protein sequence ID" value="BAG86806.1"/>
    <property type="molecule type" value="mRNA"/>
</dbReference>
<reference evidence="4 5" key="5">
    <citation type="journal article" date="2013" name="Rice">
        <title>Improvement of the Oryza sativa Nipponbare reference genome using next generation sequence and optical map data.</title>
        <authorList>
            <person name="Kawahara Y."/>
            <person name="de la Bastide M."/>
            <person name="Hamilton J.P."/>
            <person name="Kanamori H."/>
            <person name="McCombie W.R."/>
            <person name="Ouyang S."/>
            <person name="Schwartz D.C."/>
            <person name="Tanaka T."/>
            <person name="Wu J."/>
            <person name="Zhou S."/>
            <person name="Childs K.L."/>
            <person name="Davidson R.M."/>
            <person name="Lin H."/>
            <person name="Quesada-Ocampo L."/>
            <person name="Vaillancourt B."/>
            <person name="Sakai H."/>
            <person name="Lee S.S."/>
            <person name="Kim J."/>
            <person name="Numa H."/>
            <person name="Itoh T."/>
            <person name="Buell C.R."/>
            <person name="Matsumoto T."/>
        </authorList>
    </citation>
    <scope>NUCLEOTIDE SEQUENCE [LARGE SCALE GENOMIC DNA]</scope>
    <source>
        <strain evidence="5">cv. Nipponbare</strain>
    </source>
</reference>
<dbReference type="PaxDb" id="39947-B7E359"/>
<reference evidence="2" key="1">
    <citation type="journal article" date="2003" name="Science">
        <title>Collection, Mapping, and Annotation of Over 28,000 cDNA Clones from japonica Rice.</title>
        <authorList>
            <person name="Kikuchi S."/>
            <person name="Satoh K."/>
            <person name="Nagata T."/>
            <person name="Kawagashira N."/>
            <person name="Doi K."/>
            <person name="Kishimoto N."/>
            <person name="Yazaki J."/>
            <person name="Ishikawa M."/>
            <person name="Yamada H."/>
            <person name="Ooka H."/>
            <person name="Hotta I."/>
            <person name="Kojima K."/>
            <person name="Namiki T."/>
            <person name="Ohneda E."/>
            <person name="Yahagi W."/>
            <person name="Suzuki K."/>
            <person name="Li C."/>
            <person name="Ohtsuki K."/>
            <person name="Shishiki T."/>
            <person name="Otomo Y."/>
            <person name="Murakami K."/>
            <person name="Iida Y."/>
            <person name="Sugano S."/>
            <person name="Fujimura T."/>
            <person name="Suzuki Y."/>
            <person name="Tsunoda Y."/>
            <person name="Kurosaki T."/>
            <person name="Kodama T."/>
            <person name="Masuda H."/>
            <person name="Kobayashi M."/>
            <person name="Xie Q."/>
            <person name="Lu M."/>
            <person name="Narikawa R."/>
            <person name="Sugiyama A."/>
            <person name="Mizuno K."/>
            <person name="Yokomizo S."/>
            <person name="Niikura J."/>
            <person name="Ikeda R."/>
            <person name="Ishibiki J."/>
            <person name="Kawamata M."/>
            <person name="Yoshimura A."/>
            <person name="Miura J."/>
            <person name="Kusumegi T."/>
            <person name="Oka M."/>
            <person name="Ryu R."/>
            <person name="Ueda M."/>
            <person name="Matsubara K."/>
            <person name="Kawai J."/>
            <person name="Carninci P."/>
            <person name="Adachi J."/>
            <person name="Aizawa K."/>
            <person name="Arakawa T."/>
            <person name="Fukuda S."/>
            <person name="Hara A."/>
            <person name="Hashidume W."/>
            <person name="Hayatsu N."/>
            <person name="Imotani K."/>
            <person name="Ishii Y."/>
            <person name="Itoh M."/>
            <person name="Kagawa I."/>
            <person name="Kondo S."/>
            <person name="Konno H."/>
            <person name="Miyazaki A."/>
            <person name="Osato N."/>
            <person name="Ota Y."/>
            <person name="Saito R."/>
            <person name="Sasaki D."/>
            <person name="Sato K."/>
            <person name="Shibata K."/>
            <person name="Shinagawa A."/>
            <person name="Shiraki T."/>
            <person name="Yoshino M."/>
            <person name="Hayashizaki Y."/>
        </authorList>
    </citation>
    <scope>NUCLEOTIDE SEQUENCE</scope>
</reference>
<reference evidence="4" key="4">
    <citation type="journal article" date="2013" name="Plant Cell Physiol.">
        <title>Rice Annotation Project Database (RAP-DB): an integrative and interactive database for rice genomics.</title>
        <authorList>
            <person name="Sakai H."/>
            <person name="Lee S.S."/>
            <person name="Tanaka T."/>
            <person name="Numa H."/>
            <person name="Kim J."/>
            <person name="Kawahara Y."/>
            <person name="Wakimoto H."/>
            <person name="Yang C.C."/>
            <person name="Iwamoto M."/>
            <person name="Abe T."/>
            <person name="Yamada Y."/>
            <person name="Muto A."/>
            <person name="Inokuchi H."/>
            <person name="Ikemura T."/>
            <person name="Matsumoto T."/>
            <person name="Sasaki T."/>
            <person name="Itoh T."/>
        </authorList>
    </citation>
    <scope>NUCLEOTIDE SEQUENCE</scope>
</reference>
<evidence type="ECO:0000313" key="2">
    <source>
        <dbReference type="EMBL" id="BAG86806.1"/>
    </source>
</evidence>
<feature type="compositionally biased region" description="Low complexity" evidence="1">
    <location>
        <begin position="9"/>
        <end position="24"/>
    </location>
</feature>
<gene>
    <name evidence="4" type="ordered locus">Os01g0316800</name>
    <name evidence="4" type="ORF">OSNPB_010316800</name>
</gene>
<organism evidence="2">
    <name type="scientific">Oryza sativa subsp. japonica</name>
    <name type="common">Rice</name>
    <dbReference type="NCBI Taxonomy" id="39947"/>
    <lineage>
        <taxon>Eukaryota</taxon>
        <taxon>Viridiplantae</taxon>
        <taxon>Streptophyta</taxon>
        <taxon>Embryophyta</taxon>
        <taxon>Tracheophyta</taxon>
        <taxon>Spermatophyta</taxon>
        <taxon>Magnoliopsida</taxon>
        <taxon>Liliopsida</taxon>
        <taxon>Poales</taxon>
        <taxon>Poaceae</taxon>
        <taxon>BOP clade</taxon>
        <taxon>Oryzoideae</taxon>
        <taxon>Oryzeae</taxon>
        <taxon>Oryzinae</taxon>
        <taxon>Oryza</taxon>
        <taxon>Oryza sativa</taxon>
    </lineage>
</organism>
<keyword evidence="5" id="KW-1185">Reference proteome</keyword>
<evidence type="ECO:0000313" key="3">
    <source>
        <dbReference type="EMBL" id="BAG99791.1"/>
    </source>
</evidence>
<protein>
    <submittedName>
        <fullName evidence="4">Os01g0316800 protein</fullName>
    </submittedName>
    <submittedName>
        <fullName evidence="2">cDNA clone:001-003-G09, full insert sequence</fullName>
    </submittedName>
    <submittedName>
        <fullName evidence="3">cDNA clone:002-174-G04, full insert sequence</fullName>
    </submittedName>
</protein>
<dbReference type="OMA" id="WRATYRR"/>
<dbReference type="Gramene" id="Os01t0316800-01">
    <property type="protein sequence ID" value="Os01t0316800-01"/>
    <property type="gene ID" value="Os01g0316800"/>
</dbReference>
<dbReference type="InParanoid" id="B7E359"/>
<dbReference type="Proteomes" id="UP000059680">
    <property type="component" value="Chromosome 1"/>
</dbReference>
<proteinExistence type="evidence at transcript level"/>
<dbReference type="GO" id="GO:0000502">
    <property type="term" value="C:proteasome complex"/>
    <property type="evidence" value="ECO:0000318"/>
    <property type="project" value="GO_Central"/>
</dbReference>
<reference evidence="4" key="6">
    <citation type="submission" date="2015-10" db="EMBL/GenBank/DDBJ databases">
        <authorList>
            <person name="Sakai H."/>
            <person name="Kawahara Y."/>
            <person name="Matsumoto T."/>
            <person name="Buell C.R."/>
            <person name="Itoh T."/>
        </authorList>
    </citation>
    <scope>NUCLEOTIDE SEQUENCE</scope>
</reference>
<reference evidence="5" key="3">
    <citation type="journal article" date="2005" name="Nature">
        <title>The map-based sequence of the rice genome.</title>
        <authorList>
            <consortium name="International rice genome sequencing project (IRGSP)"/>
            <person name="Matsumoto T."/>
            <person name="Wu J."/>
            <person name="Kanamori H."/>
            <person name="Katayose Y."/>
            <person name="Fujisawa M."/>
            <person name="Namiki N."/>
            <person name="Mizuno H."/>
            <person name="Yamamoto K."/>
            <person name="Antonio B.A."/>
            <person name="Baba T."/>
            <person name="Sakata K."/>
            <person name="Nagamura Y."/>
            <person name="Aoki H."/>
            <person name="Arikawa K."/>
            <person name="Arita K."/>
            <person name="Bito T."/>
            <person name="Chiden Y."/>
            <person name="Fujitsuka N."/>
            <person name="Fukunaka R."/>
            <person name="Hamada M."/>
            <person name="Harada C."/>
            <person name="Hayashi A."/>
            <person name="Hijishita S."/>
            <person name="Honda M."/>
            <person name="Hosokawa S."/>
            <person name="Ichikawa Y."/>
            <person name="Idonuma A."/>
            <person name="Iijima M."/>
            <person name="Ikeda M."/>
            <person name="Ikeno M."/>
            <person name="Ito K."/>
            <person name="Ito S."/>
            <person name="Ito T."/>
            <person name="Ito Y."/>
            <person name="Ito Y."/>
            <person name="Iwabuchi A."/>
            <person name="Kamiya K."/>
            <person name="Karasawa W."/>
            <person name="Kurita K."/>
            <person name="Katagiri S."/>
            <person name="Kikuta A."/>
            <person name="Kobayashi H."/>
            <person name="Kobayashi N."/>
            <person name="Machita K."/>
            <person name="Maehara T."/>
            <person name="Masukawa M."/>
            <person name="Mizubayashi T."/>
            <person name="Mukai Y."/>
            <person name="Nagasaki H."/>
            <person name="Nagata Y."/>
            <person name="Naito S."/>
            <person name="Nakashima M."/>
            <person name="Nakama Y."/>
            <person name="Nakamichi Y."/>
            <person name="Nakamura M."/>
            <person name="Meguro A."/>
            <person name="Negishi M."/>
            <person name="Ohta I."/>
            <person name="Ohta T."/>
            <person name="Okamoto M."/>
            <person name="Ono N."/>
            <person name="Saji S."/>
            <person name="Sakaguchi M."/>
            <person name="Sakai K."/>
            <person name="Shibata M."/>
            <person name="Shimokawa T."/>
            <person name="Song J."/>
            <person name="Takazaki Y."/>
            <person name="Terasawa K."/>
            <person name="Tsugane M."/>
            <person name="Tsuji K."/>
            <person name="Ueda S."/>
            <person name="Waki K."/>
            <person name="Yamagata H."/>
            <person name="Yamamoto M."/>
            <person name="Yamamoto S."/>
            <person name="Yamane H."/>
            <person name="Yoshiki S."/>
            <person name="Yoshihara R."/>
            <person name="Yukawa K."/>
            <person name="Zhong H."/>
            <person name="Yano M."/>
            <person name="Yuan Q."/>
            <person name="Ouyang S."/>
            <person name="Liu J."/>
            <person name="Jones K.M."/>
            <person name="Gansberger K."/>
            <person name="Moffat K."/>
            <person name="Hill J."/>
            <person name="Bera J."/>
            <person name="Fadrosh D."/>
            <person name="Jin S."/>
            <person name="Johri S."/>
            <person name="Kim M."/>
            <person name="Overton L."/>
            <person name="Reardon M."/>
            <person name="Tsitrin T."/>
            <person name="Vuong H."/>
            <person name="Weaver B."/>
            <person name="Ciecko A."/>
            <person name="Tallon L."/>
            <person name="Jackson J."/>
            <person name="Pai G."/>
            <person name="Aken S.V."/>
            <person name="Utterback T."/>
            <person name="Reidmuller S."/>
            <person name="Feldblyum T."/>
            <person name="Hsiao J."/>
            <person name="Zismann V."/>
            <person name="Iobst S."/>
            <person name="de Vazeille A.R."/>
            <person name="Buell C.R."/>
            <person name="Ying K."/>
            <person name="Li Y."/>
            <person name="Lu T."/>
            <person name="Huang Y."/>
            <person name="Zhao Q."/>
            <person name="Feng Q."/>
            <person name="Zhang L."/>
            <person name="Zhu J."/>
            <person name="Weng Q."/>
            <person name="Mu J."/>
            <person name="Lu Y."/>
            <person name="Fan D."/>
            <person name="Liu Y."/>
            <person name="Guan J."/>
            <person name="Zhang Y."/>
            <person name="Yu S."/>
            <person name="Liu X."/>
            <person name="Zhang Y."/>
            <person name="Hong G."/>
            <person name="Han B."/>
            <person name="Choisne N."/>
            <person name="Demange N."/>
            <person name="Orjeda G."/>
            <person name="Samain S."/>
            <person name="Cattolico L."/>
            <person name="Pelletier E."/>
            <person name="Couloux A."/>
            <person name="Segurens B."/>
            <person name="Wincker P."/>
            <person name="D'Hont A."/>
            <person name="Scarpelli C."/>
            <person name="Weissenbach J."/>
            <person name="Salanoubat M."/>
            <person name="Quetier F."/>
            <person name="Yu Y."/>
            <person name="Kim H.R."/>
            <person name="Rambo T."/>
            <person name="Currie J."/>
            <person name="Collura K."/>
            <person name="Luo M."/>
            <person name="Yang T."/>
            <person name="Ammiraju J.S.S."/>
            <person name="Engler F."/>
            <person name="Soderlund C."/>
            <person name="Wing R.A."/>
            <person name="Palmer L.E."/>
            <person name="de la Bastide M."/>
            <person name="Spiegel L."/>
            <person name="Nascimento L."/>
            <person name="Zutavern T."/>
            <person name="O'Shaughnessy A."/>
            <person name="Dike S."/>
            <person name="Dedhia N."/>
            <person name="Preston R."/>
            <person name="Balija V."/>
            <person name="McCombie W.R."/>
            <person name="Chow T."/>
            <person name="Chen H."/>
            <person name="Chung M."/>
            <person name="Chen C."/>
            <person name="Shaw J."/>
            <person name="Wu H."/>
            <person name="Hsiao K."/>
            <person name="Chao Y."/>
            <person name="Chu M."/>
            <person name="Cheng C."/>
            <person name="Hour A."/>
            <person name="Lee P."/>
            <person name="Lin S."/>
            <person name="Lin Y."/>
            <person name="Liou J."/>
            <person name="Liu S."/>
            <person name="Hsing Y."/>
            <person name="Raghuvanshi S."/>
            <person name="Mohanty A."/>
            <person name="Bharti A.K."/>
            <person name="Gaur A."/>
            <person name="Gupta V."/>
            <person name="Kumar D."/>
            <person name="Ravi V."/>
            <person name="Vij S."/>
            <person name="Kapur A."/>
            <person name="Khurana P."/>
            <person name="Khurana P."/>
            <person name="Khurana J.P."/>
            <person name="Tyagi A.K."/>
            <person name="Gaikwad K."/>
            <person name="Singh A."/>
            <person name="Dalal V."/>
            <person name="Srivastava S."/>
            <person name="Dixit A."/>
            <person name="Pal A.K."/>
            <person name="Ghazi I.A."/>
            <person name="Yadav M."/>
            <person name="Pandit A."/>
            <person name="Bhargava A."/>
            <person name="Sureshbabu K."/>
            <person name="Batra K."/>
            <person name="Sharma T.R."/>
            <person name="Mohapatra T."/>
            <person name="Singh N.K."/>
            <person name="Messing J."/>
            <person name="Nelson A.B."/>
            <person name="Fuks G."/>
            <person name="Kavchok S."/>
            <person name="Keizer G."/>
            <person name="Linton E."/>
            <person name="Llaca V."/>
            <person name="Song R."/>
            <person name="Tanyolac B."/>
            <person name="Young S."/>
            <person name="Ho-Il K."/>
            <person name="Hahn J.H."/>
            <person name="Sangsakoo G."/>
            <person name="Vanavichit A."/>
            <person name="de Mattos Luiz.A.T."/>
            <person name="Zimmer P.D."/>
            <person name="Malone G."/>
            <person name="Dellagostin O."/>
            <person name="de Oliveira A.C."/>
            <person name="Bevan M."/>
            <person name="Bancroft I."/>
            <person name="Minx P."/>
            <person name="Cordum H."/>
            <person name="Wilson R."/>
            <person name="Cheng Z."/>
            <person name="Jin W."/>
            <person name="Jiang J."/>
            <person name="Leong S.A."/>
            <person name="Iwama H."/>
            <person name="Gojobori T."/>
            <person name="Itoh T."/>
            <person name="Niimura Y."/>
            <person name="Fujii Y."/>
            <person name="Habara T."/>
            <person name="Sakai H."/>
            <person name="Sato Y."/>
            <person name="Wilson G."/>
            <person name="Kumar K."/>
            <person name="McCouch S."/>
            <person name="Juretic N."/>
            <person name="Hoen D."/>
            <person name="Wright S."/>
            <person name="Bruskiewich R."/>
            <person name="Bureau T."/>
            <person name="Miyao A."/>
            <person name="Hirochika H."/>
            <person name="Nishikawa T."/>
            <person name="Kadowaki K."/>
            <person name="Sugiura M."/>
            <person name="Burr B."/>
            <person name="Sasaki T."/>
        </authorList>
    </citation>
    <scope>NUCLEOTIDE SEQUENCE [LARGE SCALE GENOMIC DNA]</scope>
    <source>
        <strain evidence="5">cv. Nipponbare</strain>
    </source>
</reference>
<name>B7E359_ORYSJ</name>
<dbReference type="AlphaFoldDB" id="B7E359"/>